<protein>
    <submittedName>
        <fullName evidence="2">Uncharacterized protein</fullName>
    </submittedName>
</protein>
<dbReference type="Proteomes" id="UP000693970">
    <property type="component" value="Unassembled WGS sequence"/>
</dbReference>
<feature type="compositionally biased region" description="Basic and acidic residues" evidence="1">
    <location>
        <begin position="23"/>
        <end position="49"/>
    </location>
</feature>
<feature type="region of interest" description="Disordered" evidence="1">
    <location>
        <begin position="1"/>
        <end position="145"/>
    </location>
</feature>
<reference evidence="2" key="2">
    <citation type="submission" date="2021-04" db="EMBL/GenBank/DDBJ databases">
        <authorList>
            <person name="Podell S."/>
        </authorList>
    </citation>
    <scope>NUCLEOTIDE SEQUENCE</scope>
    <source>
        <strain evidence="2">Hildebrandi</strain>
    </source>
</reference>
<feature type="compositionally biased region" description="Low complexity" evidence="1">
    <location>
        <begin position="412"/>
        <end position="422"/>
    </location>
</feature>
<evidence type="ECO:0000256" key="1">
    <source>
        <dbReference type="SAM" id="MobiDB-lite"/>
    </source>
</evidence>
<name>A0A9K3PBA6_9STRA</name>
<proteinExistence type="predicted"/>
<dbReference type="EMBL" id="JAGRRH010000027">
    <property type="protein sequence ID" value="KAG7340675.1"/>
    <property type="molecule type" value="Genomic_DNA"/>
</dbReference>
<feature type="region of interest" description="Disordered" evidence="1">
    <location>
        <begin position="252"/>
        <end position="274"/>
    </location>
</feature>
<reference evidence="2" key="1">
    <citation type="journal article" date="2021" name="Sci. Rep.">
        <title>Diploid genomic architecture of Nitzschia inconspicua, an elite biomass production diatom.</title>
        <authorList>
            <person name="Oliver A."/>
            <person name="Podell S."/>
            <person name="Pinowska A."/>
            <person name="Traller J.C."/>
            <person name="Smith S.R."/>
            <person name="McClure R."/>
            <person name="Beliaev A."/>
            <person name="Bohutskyi P."/>
            <person name="Hill E.A."/>
            <person name="Rabines A."/>
            <person name="Zheng H."/>
            <person name="Allen L.Z."/>
            <person name="Kuo A."/>
            <person name="Grigoriev I.V."/>
            <person name="Allen A.E."/>
            <person name="Hazlebeck D."/>
            <person name="Allen E.E."/>
        </authorList>
    </citation>
    <scope>NUCLEOTIDE SEQUENCE</scope>
    <source>
        <strain evidence="2">Hildebrandi</strain>
    </source>
</reference>
<dbReference type="OrthoDB" id="49105at2759"/>
<feature type="compositionally biased region" description="Basic and acidic residues" evidence="1">
    <location>
        <begin position="114"/>
        <end position="142"/>
    </location>
</feature>
<organism evidence="2 3">
    <name type="scientific">Nitzschia inconspicua</name>
    <dbReference type="NCBI Taxonomy" id="303405"/>
    <lineage>
        <taxon>Eukaryota</taxon>
        <taxon>Sar</taxon>
        <taxon>Stramenopiles</taxon>
        <taxon>Ochrophyta</taxon>
        <taxon>Bacillariophyta</taxon>
        <taxon>Bacillariophyceae</taxon>
        <taxon>Bacillariophycidae</taxon>
        <taxon>Bacillariales</taxon>
        <taxon>Bacillariaceae</taxon>
        <taxon>Nitzschia</taxon>
    </lineage>
</organism>
<accession>A0A9K3PBA6</accession>
<sequence length="476" mass="54560">MTESEYEYSLTQSHNNDDDDDHDAATVDKSQQQHHDHYHQQQTVDHDGKDDLDDSLSSQDETAEQLFVSEQEIDTDQSITDTTTCCRTRMPRDKVPSSLHIPSVVMEVEEDGNSPDRKQNEDTKTERDDSLEREEVKVKEEQGQELSTNLRLIQVSAKEDPSEVDDDDANDDRTVVTCISAGPQRKSIDMNKYKPSDRSITVALNPSKPLLRRHSSYGNKNEKIPLNFNKRGSVKVLPKPDLQALGNDALKARVSAPPPSVSTSPNSKGSTSKNRVVFDKIAIREHRITMGDNPSCSYGTPISLDWDYIDFEELTLEDYEMHKITSGRGRPRTLRQLYLNHFQRIHRFQQEGYTLEEIKARKHETNKARKQREMTRFMAQTFLVHVEDIVESAGRKVSRVMKTGRNKAKSEQQQQQQQQQQQGSQRRKLSKREQEKQLLLKIMSGDDTVDTAQVVQSERDSKNDHLMPISIRTIEG</sequence>
<evidence type="ECO:0000313" key="2">
    <source>
        <dbReference type="EMBL" id="KAG7340675.1"/>
    </source>
</evidence>
<feature type="region of interest" description="Disordered" evidence="1">
    <location>
        <begin position="402"/>
        <end position="443"/>
    </location>
</feature>
<gene>
    <name evidence="2" type="ORF">IV203_024218</name>
</gene>
<evidence type="ECO:0000313" key="3">
    <source>
        <dbReference type="Proteomes" id="UP000693970"/>
    </source>
</evidence>
<feature type="region of interest" description="Disordered" evidence="1">
    <location>
        <begin position="456"/>
        <end position="476"/>
    </location>
</feature>
<keyword evidence="3" id="KW-1185">Reference proteome</keyword>
<dbReference type="AlphaFoldDB" id="A0A9K3PBA6"/>
<comment type="caution">
    <text evidence="2">The sequence shown here is derived from an EMBL/GenBank/DDBJ whole genome shotgun (WGS) entry which is preliminary data.</text>
</comment>